<dbReference type="InterPro" id="IPR029068">
    <property type="entry name" value="Glyas_Bleomycin-R_OHBP_Dase"/>
</dbReference>
<accession>A0A1M7J2X5</accession>
<protein>
    <recommendedName>
        <fullName evidence="1">VOC domain-containing protein</fullName>
    </recommendedName>
</protein>
<sequence length="116" mass="13005">MITLSLIVLKTNQLQAQRDFYSLLGFQFDYHRHGNGPYHYASTGNPVVLEIYPLPKGITTPDTTTRLGFMVENLDILIDQLTASGYTIIVPPAQTDWGYSAVVQDCDGRKIELTQL</sequence>
<dbReference type="Proteomes" id="UP000184420">
    <property type="component" value="Unassembled WGS sequence"/>
</dbReference>
<feature type="domain" description="VOC" evidence="1">
    <location>
        <begin position="3"/>
        <end position="116"/>
    </location>
</feature>
<dbReference type="OrthoDB" id="5186830at2"/>
<keyword evidence="3" id="KW-1185">Reference proteome</keyword>
<evidence type="ECO:0000313" key="3">
    <source>
        <dbReference type="Proteomes" id="UP000184420"/>
    </source>
</evidence>
<dbReference type="Pfam" id="PF00903">
    <property type="entry name" value="Glyoxalase"/>
    <property type="match status" value="1"/>
</dbReference>
<dbReference type="InterPro" id="IPR004360">
    <property type="entry name" value="Glyas_Fos-R_dOase_dom"/>
</dbReference>
<organism evidence="2 3">
    <name type="scientific">Chitinophaga jiangningensis</name>
    <dbReference type="NCBI Taxonomy" id="1419482"/>
    <lineage>
        <taxon>Bacteria</taxon>
        <taxon>Pseudomonadati</taxon>
        <taxon>Bacteroidota</taxon>
        <taxon>Chitinophagia</taxon>
        <taxon>Chitinophagales</taxon>
        <taxon>Chitinophagaceae</taxon>
        <taxon>Chitinophaga</taxon>
    </lineage>
</organism>
<dbReference type="Gene3D" id="3.10.180.10">
    <property type="entry name" value="2,3-Dihydroxybiphenyl 1,2-Dioxygenase, domain 1"/>
    <property type="match status" value="1"/>
</dbReference>
<dbReference type="SUPFAM" id="SSF54593">
    <property type="entry name" value="Glyoxalase/Bleomycin resistance protein/Dihydroxybiphenyl dioxygenase"/>
    <property type="match status" value="1"/>
</dbReference>
<dbReference type="AlphaFoldDB" id="A0A1M7J2X5"/>
<gene>
    <name evidence="2" type="ORF">SAMN05444266_108178</name>
</gene>
<name>A0A1M7J2X5_9BACT</name>
<proteinExistence type="predicted"/>
<dbReference type="STRING" id="1419482.SAMN05444266_108178"/>
<evidence type="ECO:0000259" key="1">
    <source>
        <dbReference type="PROSITE" id="PS51819"/>
    </source>
</evidence>
<reference evidence="2 3" key="1">
    <citation type="submission" date="2016-11" db="EMBL/GenBank/DDBJ databases">
        <authorList>
            <person name="Jaros S."/>
            <person name="Januszkiewicz K."/>
            <person name="Wedrychowicz H."/>
        </authorList>
    </citation>
    <scope>NUCLEOTIDE SEQUENCE [LARGE SCALE GENOMIC DNA]</scope>
    <source>
        <strain evidence="2 3">DSM 27406</strain>
    </source>
</reference>
<dbReference type="RefSeq" id="WP_073085066.1">
    <property type="nucleotide sequence ID" value="NZ_FRBL01000008.1"/>
</dbReference>
<evidence type="ECO:0000313" key="2">
    <source>
        <dbReference type="EMBL" id="SHM46687.1"/>
    </source>
</evidence>
<dbReference type="EMBL" id="FRBL01000008">
    <property type="protein sequence ID" value="SHM46687.1"/>
    <property type="molecule type" value="Genomic_DNA"/>
</dbReference>
<dbReference type="InterPro" id="IPR037523">
    <property type="entry name" value="VOC_core"/>
</dbReference>
<dbReference type="PROSITE" id="PS51819">
    <property type="entry name" value="VOC"/>
    <property type="match status" value="1"/>
</dbReference>